<reference evidence="3 4" key="1">
    <citation type="submission" date="2020-02" db="EMBL/GenBank/DDBJ databases">
        <title>Broccoli isolated Pseudomonas sp.</title>
        <authorList>
            <person name="Fujikawa T."/>
            <person name="Sawada H."/>
        </authorList>
    </citation>
    <scope>NUCLEOTIDE SEQUENCE [LARGE SCALE GENOMIC DNA]</scope>
    <source>
        <strain evidence="2 4">MAFF212427</strain>
        <strain evidence="1 3">MAFF212428</strain>
    </source>
</reference>
<name>A0A6B3NSQ7_9PSED</name>
<proteinExistence type="predicted"/>
<evidence type="ECO:0000313" key="1">
    <source>
        <dbReference type="EMBL" id="NER59963.1"/>
    </source>
</evidence>
<comment type="caution">
    <text evidence="2">The sequence shown here is derived from an EMBL/GenBank/DDBJ whole genome shotgun (WGS) entry which is preliminary data.</text>
</comment>
<protein>
    <submittedName>
        <fullName evidence="2">Uncharacterized protein</fullName>
    </submittedName>
</protein>
<dbReference type="RefSeq" id="WP_163942248.1">
    <property type="nucleotide sequence ID" value="NZ_JAAHBU010000061.1"/>
</dbReference>
<evidence type="ECO:0000313" key="3">
    <source>
        <dbReference type="Proteomes" id="UP000480410"/>
    </source>
</evidence>
<keyword evidence="4" id="KW-1185">Reference proteome</keyword>
<evidence type="ECO:0000313" key="2">
    <source>
        <dbReference type="EMBL" id="NER63468.1"/>
    </source>
</evidence>
<organism evidence="2 4">
    <name type="scientific">Pseudomonas brassicae</name>
    <dbReference type="NCBI Taxonomy" id="2708063"/>
    <lineage>
        <taxon>Bacteria</taxon>
        <taxon>Pseudomonadati</taxon>
        <taxon>Pseudomonadota</taxon>
        <taxon>Gammaproteobacteria</taxon>
        <taxon>Pseudomonadales</taxon>
        <taxon>Pseudomonadaceae</taxon>
        <taxon>Pseudomonas</taxon>
    </lineage>
</organism>
<accession>A0A6B3NSQ7</accession>
<evidence type="ECO:0000313" key="4">
    <source>
        <dbReference type="Proteomes" id="UP000482634"/>
    </source>
</evidence>
<dbReference type="EMBL" id="JAAHBU010000061">
    <property type="protein sequence ID" value="NER63468.1"/>
    <property type="molecule type" value="Genomic_DNA"/>
</dbReference>
<dbReference type="EMBL" id="JAAHBV010000158">
    <property type="protein sequence ID" value="NER59963.1"/>
    <property type="molecule type" value="Genomic_DNA"/>
</dbReference>
<dbReference type="AlphaFoldDB" id="A0A6B3NSQ7"/>
<sequence length="108" mass="12213">MDSQYEIHFVRAEHKEVLRVSRRHMSGPQAWEIALMHAGACYGEITQLAAHESIMVLAKRFSISGVRWNKASHTISFAERSSLNSLKLFAPETPVHSPPCPRTLQQTD</sequence>
<accession>A0A6M0CU45</accession>
<dbReference type="Proteomes" id="UP000482634">
    <property type="component" value="Unassembled WGS sequence"/>
</dbReference>
<gene>
    <name evidence="1" type="ORF">G3435_08240</name>
    <name evidence="2" type="ORF">G3436_05615</name>
</gene>
<dbReference type="Proteomes" id="UP000480410">
    <property type="component" value="Unassembled WGS sequence"/>
</dbReference>